<organism evidence="1 2">
    <name type="scientific">Candidatus Phycorickettsia trachydisci</name>
    <dbReference type="NCBI Taxonomy" id="2115978"/>
    <lineage>
        <taxon>Bacteria</taxon>
        <taxon>Pseudomonadati</taxon>
        <taxon>Pseudomonadota</taxon>
        <taxon>Alphaproteobacteria</taxon>
        <taxon>Rickettsiales</taxon>
        <taxon>Rickettsiaceae</taxon>
        <taxon>Candidatus Phycorickettsia</taxon>
    </lineage>
</organism>
<sequence>MSMCTALRLKKDYNMIITPLISHEAKLHIQNKLQQVAKEQDVQILLAVESGSRAWGFPSKDSDYDVRFIYVRKKNTYLSVKNYRDVIEVPVLYDEVLGVPFDLNGWDIRKALQLALKSNPVLIEWLVSPVCYMSDFNIITKIKTFAQKIANLHTFCYHYHNVAKNSWQQIQESPEQVRLKLYCYALRPILVLQWMLIHQQTPPMHMQALCNGVNADHKLLEEIKDLINKKLIANEKDLIKRNFILDSYISHILENKAGYSKEILENTEFIEQADNLFRDIVFKST</sequence>
<dbReference type="PANTHER" id="PTHR34817:SF2">
    <property type="entry name" value="NUCLEOTIDYLTRANSFERASE"/>
    <property type="match status" value="1"/>
</dbReference>
<keyword evidence="2" id="KW-1185">Reference proteome</keyword>
<name>A0A2P1P9U3_9RICK</name>
<dbReference type="AlphaFoldDB" id="A0A2P1P9U3"/>
<reference evidence="1 2" key="1">
    <citation type="submission" date="2018-03" db="EMBL/GenBank/DDBJ databases">
        <title>A gene transfer event suggests a long-term partnership between eustigmatophyte algae and a novel lineage of endosymbiotic bacteria.</title>
        <authorList>
            <person name="Yurchenko T."/>
            <person name="Sevcikova T."/>
            <person name="Pribyl P."/>
            <person name="El Karkouri K."/>
            <person name="Klimes V."/>
            <person name="Amaral R."/>
            <person name="Zbrankova V."/>
            <person name="Kim E."/>
            <person name="Raoult D."/>
            <person name="Santos L.M.A."/>
            <person name="Elias M."/>
        </authorList>
    </citation>
    <scope>NUCLEOTIDE SEQUENCE [LARGE SCALE GENOMIC DNA]</scope>
    <source>
        <strain evidence="1">CCALA 838</strain>
    </source>
</reference>
<protein>
    <recommendedName>
        <fullName evidence="3">Nucleotidyltransferase</fullName>
    </recommendedName>
</protein>
<accession>A0A2P1P9U3</accession>
<dbReference type="Pfam" id="PF10127">
    <property type="entry name" value="RlaP"/>
    <property type="match status" value="1"/>
</dbReference>
<evidence type="ECO:0008006" key="3">
    <source>
        <dbReference type="Google" id="ProtNLM"/>
    </source>
</evidence>
<gene>
    <name evidence="1" type="ORF">phytr_11120</name>
</gene>
<proteinExistence type="predicted"/>
<dbReference type="KEGG" id="ptc:phytr_11120"/>
<evidence type="ECO:0000313" key="2">
    <source>
        <dbReference type="Proteomes" id="UP000241762"/>
    </source>
</evidence>
<dbReference type="Proteomes" id="UP000241762">
    <property type="component" value="Chromosome"/>
</dbReference>
<evidence type="ECO:0000313" key="1">
    <source>
        <dbReference type="EMBL" id="AVP88037.1"/>
    </source>
</evidence>
<dbReference type="PANTHER" id="PTHR34817">
    <property type="entry name" value="NUCLEOTIDYLTRANSFERASE"/>
    <property type="match status" value="1"/>
</dbReference>
<dbReference type="InterPro" id="IPR018775">
    <property type="entry name" value="RlaP"/>
</dbReference>
<dbReference type="EMBL" id="CP027845">
    <property type="protein sequence ID" value="AVP88037.1"/>
    <property type="molecule type" value="Genomic_DNA"/>
</dbReference>